<evidence type="ECO:0000313" key="2">
    <source>
        <dbReference type="Proteomes" id="UP000664844"/>
    </source>
</evidence>
<reference evidence="1 2" key="1">
    <citation type="submission" date="2021-03" db="EMBL/GenBank/DDBJ databases">
        <title>Metabolic Capacity of the Antarctic Cyanobacterium Phormidium pseudopriestleyi that Sustains Oxygenic Photosynthesis in the Presence of Hydrogen Sulfide.</title>
        <authorList>
            <person name="Lumian J.E."/>
            <person name="Jungblut A.D."/>
            <person name="Dillon M.L."/>
            <person name="Hawes I."/>
            <person name="Doran P.T."/>
            <person name="Mackey T.J."/>
            <person name="Dick G.J."/>
            <person name="Grettenberger C.L."/>
            <person name="Sumner D.Y."/>
        </authorList>
    </citation>
    <scope>NUCLEOTIDE SEQUENCE [LARGE SCALE GENOMIC DNA]</scope>
    <source>
        <strain evidence="1 2">FRX01</strain>
    </source>
</reference>
<sequence>MVIELTINFSDGPRTLARGGLGWGVGGDVAIATSRTMSSLLGLFLLKMISLDWSVPIHSPKI</sequence>
<name>A0ABS3FRV1_9CYAN</name>
<comment type="caution">
    <text evidence="1">The sequence shown here is derived from an EMBL/GenBank/DDBJ whole genome shotgun (WGS) entry which is preliminary data.</text>
</comment>
<accession>A0ABS3FRV1</accession>
<dbReference type="RefSeq" id="WP_207087872.1">
    <property type="nucleotide sequence ID" value="NZ_JAFLQW010000261.1"/>
</dbReference>
<keyword evidence="2" id="KW-1185">Reference proteome</keyword>
<evidence type="ECO:0000313" key="1">
    <source>
        <dbReference type="EMBL" id="MBO0349346.1"/>
    </source>
</evidence>
<organism evidence="1 2">
    <name type="scientific">Phormidium pseudopriestleyi FRX01</name>
    <dbReference type="NCBI Taxonomy" id="1759528"/>
    <lineage>
        <taxon>Bacteria</taxon>
        <taxon>Bacillati</taxon>
        <taxon>Cyanobacteriota</taxon>
        <taxon>Cyanophyceae</taxon>
        <taxon>Oscillatoriophycideae</taxon>
        <taxon>Oscillatoriales</taxon>
        <taxon>Oscillatoriaceae</taxon>
        <taxon>Phormidium</taxon>
    </lineage>
</organism>
<gene>
    <name evidence="1" type="ORF">J0895_09545</name>
</gene>
<proteinExistence type="predicted"/>
<dbReference type="Proteomes" id="UP000664844">
    <property type="component" value="Unassembled WGS sequence"/>
</dbReference>
<dbReference type="EMBL" id="JAFLQW010000261">
    <property type="protein sequence ID" value="MBO0349346.1"/>
    <property type="molecule type" value="Genomic_DNA"/>
</dbReference>
<protein>
    <submittedName>
        <fullName evidence="1">Uncharacterized protein</fullName>
    </submittedName>
</protein>